<evidence type="ECO:0000313" key="9">
    <source>
        <dbReference type="WBParaSite" id="SRAE_2000475700.1"/>
    </source>
</evidence>
<evidence type="ECO:0000256" key="5">
    <source>
        <dbReference type="ARBA" id="ARBA00023157"/>
    </source>
</evidence>
<comment type="subcellular location">
    <subcellularLocation>
        <location evidence="1">Endoplasmic reticulum membrane</location>
        <topology evidence="1">Single-pass type II membrane protein</topology>
    </subcellularLocation>
</comment>
<dbReference type="OrthoDB" id="5954868at2759"/>
<keyword evidence="3" id="KW-0808">Transferase</keyword>
<dbReference type="CTD" id="36382492"/>
<gene>
    <name evidence="7 9 10" type="ORF">SRAE_2000475700</name>
</gene>
<dbReference type="InterPro" id="IPR004263">
    <property type="entry name" value="Exostosin"/>
</dbReference>
<dbReference type="SUPFAM" id="SSF53448">
    <property type="entry name" value="Nucleotide-diphospho-sugar transferases"/>
    <property type="match status" value="1"/>
</dbReference>
<feature type="domain" description="Glycosyl transferase 64" evidence="6">
    <location>
        <begin position="235"/>
        <end position="472"/>
    </location>
</feature>
<dbReference type="STRING" id="34506.A0A090N060"/>
<dbReference type="RefSeq" id="XP_024509319.1">
    <property type="nucleotide sequence ID" value="XM_024643674.1"/>
</dbReference>
<dbReference type="EMBL" id="LN609529">
    <property type="protein sequence ID" value="CEF70120.1"/>
    <property type="molecule type" value="Genomic_DNA"/>
</dbReference>
<evidence type="ECO:0000313" key="10">
    <source>
        <dbReference type="WormBase" id="SRAE_2000475700"/>
    </source>
</evidence>
<organism evidence="7">
    <name type="scientific">Strongyloides ratti</name>
    <name type="common">Parasitic roundworm</name>
    <dbReference type="NCBI Taxonomy" id="34506"/>
    <lineage>
        <taxon>Eukaryota</taxon>
        <taxon>Metazoa</taxon>
        <taxon>Ecdysozoa</taxon>
        <taxon>Nematoda</taxon>
        <taxon>Chromadorea</taxon>
        <taxon>Rhabditida</taxon>
        <taxon>Tylenchina</taxon>
        <taxon>Panagrolaimomorpha</taxon>
        <taxon>Strongyloidoidea</taxon>
        <taxon>Strongyloididae</taxon>
        <taxon>Strongyloides</taxon>
    </lineage>
</organism>
<dbReference type="GO" id="GO:1901135">
    <property type="term" value="P:carbohydrate derivative metabolic process"/>
    <property type="evidence" value="ECO:0007669"/>
    <property type="project" value="UniProtKB-ARBA"/>
</dbReference>
<reference evidence="9" key="2">
    <citation type="submission" date="2020-12" db="UniProtKB">
        <authorList>
            <consortium name="WormBaseParasite"/>
        </authorList>
    </citation>
    <scope>IDENTIFICATION</scope>
</reference>
<dbReference type="PANTHER" id="PTHR48261">
    <property type="entry name" value="ACETYLGLUCOSAMINYLTRANSFERASE"/>
    <property type="match status" value="1"/>
</dbReference>
<evidence type="ECO:0000259" key="6">
    <source>
        <dbReference type="Pfam" id="PF09258"/>
    </source>
</evidence>
<keyword evidence="5" id="KW-1015">Disulfide bond</keyword>
<dbReference type="Pfam" id="PF09258">
    <property type="entry name" value="Glyco_transf_64"/>
    <property type="match status" value="1"/>
</dbReference>
<reference evidence="7 8" key="1">
    <citation type="submission" date="2014-09" db="EMBL/GenBank/DDBJ databases">
        <authorList>
            <person name="Martin A.A."/>
        </authorList>
    </citation>
    <scope>NUCLEOTIDE SEQUENCE</scope>
    <source>
        <strain evidence="8">ED321</strain>
        <strain evidence="7">ED321 Heterogonic</strain>
    </source>
</reference>
<proteinExistence type="inferred from homology"/>
<dbReference type="WBParaSite" id="SRAE_2000475700.1">
    <property type="protein sequence ID" value="SRAE_2000475700.1"/>
    <property type="gene ID" value="WBGene00264999"/>
</dbReference>
<sequence length="477" mass="56531">MKYLKEKLYSGNQENCINIFFENYSNVTKNNNNILIKSNNVEFYNIKLDEIYIIENETIIKKFFIIDEKYFQLNEIKNIETILNIEKDGLIEINKNYCKILNPIYLDKLLIILMLSNCIPVMNEKWSLELLLIDNEFKWSKALVILDDIDFLNPYYFDNRPLSNYNIKEKIRYGKKLLSWNFKILTPIVSNMLTFFEKRYTGNIINKIVETQTLYDEDEELFKNERLKPMLDEKFTIIMTTYKRIPGLNYSLSQFNNITDVDKIIVIWNDLDLSSLPKKKFWNKSVAPVFFVKPNANSLNNKFLPYDIIKTDSILILDDDQILTKSLLYNLFNVWKFNRDVLVGYYKRLTGNGPGNAYFASKLKEFDLILTSLSFVDRKYLYYYTYNFPFKFKKRIDNLTNCEDISMNYLVAMYSDKPNIAFTSGPDLSKCRNCTFTGLSTKSDHYKIRSDCVLKLNEIFGLNPMIRNKFYAKEINT</sequence>
<dbReference type="InterPro" id="IPR029044">
    <property type="entry name" value="Nucleotide-diphossugar_trans"/>
</dbReference>
<dbReference type="Gene3D" id="3.90.550.10">
    <property type="entry name" value="Spore Coat Polysaccharide Biosynthesis Protein SpsA, Chain A"/>
    <property type="match status" value="1"/>
</dbReference>
<comment type="similarity">
    <text evidence="2">Belongs to the glycosyltransferase 47 family.</text>
</comment>
<protein>
    <submittedName>
        <fullName evidence="7 9">Exostosin-3</fullName>
    </submittedName>
</protein>
<keyword evidence="4" id="KW-0472">Membrane</keyword>
<keyword evidence="8" id="KW-1185">Reference proteome</keyword>
<dbReference type="GO" id="GO:0016757">
    <property type="term" value="F:glycosyltransferase activity"/>
    <property type="evidence" value="ECO:0007669"/>
    <property type="project" value="InterPro"/>
</dbReference>
<dbReference type="AlphaFoldDB" id="A0A090N060"/>
<evidence type="ECO:0000313" key="8">
    <source>
        <dbReference type="Proteomes" id="UP000035682"/>
    </source>
</evidence>
<dbReference type="WormBase" id="SRAE_2000475700">
    <property type="protein sequence ID" value="SRP03370"/>
    <property type="gene ID" value="WBGene00264999"/>
</dbReference>
<evidence type="ECO:0000256" key="4">
    <source>
        <dbReference type="ARBA" id="ARBA00023136"/>
    </source>
</evidence>
<evidence type="ECO:0000256" key="3">
    <source>
        <dbReference type="ARBA" id="ARBA00022679"/>
    </source>
</evidence>
<dbReference type="InterPro" id="IPR015338">
    <property type="entry name" value="GT64_dom"/>
</dbReference>
<evidence type="ECO:0000313" key="7">
    <source>
        <dbReference type="EMBL" id="CEF70120.1"/>
    </source>
</evidence>
<accession>A0A090N060</accession>
<evidence type="ECO:0000256" key="2">
    <source>
        <dbReference type="ARBA" id="ARBA00010271"/>
    </source>
</evidence>
<dbReference type="GO" id="GO:0005789">
    <property type="term" value="C:endoplasmic reticulum membrane"/>
    <property type="evidence" value="ECO:0007669"/>
    <property type="project" value="UniProtKB-SubCell"/>
</dbReference>
<dbReference type="GeneID" id="36382492"/>
<dbReference type="PANTHER" id="PTHR48261:SF2">
    <property type="entry name" value="ACETYLGLUCOSAMINYLTRANSFERASE"/>
    <property type="match status" value="1"/>
</dbReference>
<dbReference type="Proteomes" id="UP000035682">
    <property type="component" value="Unplaced"/>
</dbReference>
<evidence type="ECO:0000256" key="1">
    <source>
        <dbReference type="ARBA" id="ARBA00004648"/>
    </source>
</evidence>
<name>A0A090N060_STRRB</name>